<feature type="region of interest" description="Disordered" evidence="1">
    <location>
        <begin position="1"/>
        <end position="33"/>
    </location>
</feature>
<proteinExistence type="predicted"/>
<dbReference type="Gene3D" id="3.40.390.10">
    <property type="entry name" value="Collagenase (Catalytic Domain)"/>
    <property type="match status" value="1"/>
</dbReference>
<dbReference type="Pfam" id="PF01345">
    <property type="entry name" value="DUF11"/>
    <property type="match status" value="1"/>
</dbReference>
<sequence length="1061" mass="111580">MPSSTPPSSTPPSTGPTAPPAAPPSSRRSAGTGLGRRLGAAATVTALLLSGLWLMPGLPAPAAAADPPPLAMTVTVSLDWFERFEVPDDGIDEEGEFYPEVKIGDNALQTGRIVSDDAFHASTIPNPWVFTQQVTLSGDQTTFPVGIQIKDEDGGTNFADDRMDISPQNQDIDLNLTYNALNDTWTGDSLAYGFTPPAPPCTDRAGNPQGQVCAVGDGDPNFPNDGDGKRAAVGVTITTSKHSDADQDGIADRYERFGVRNPDNSMAVDLPALQADPLHKDIFVELDYSDGSQPSHEAIQAVEHAFAAAPLSNPDGADGITLHVDSGGLHDRQAMEGPPEGTCTDGLDNDGFSGADGADPDCSDRELGVEDFRVATCSNGIDDDTDGRPDEQDPDCIVGDDLGGGNQIAFPLNNCADREFDTEYYNTKARNMQLLRRKVFNYVLFTTPSAGCAAGGLGSIGGTDIILYRADAGGLMHELGHNLGLGHAGTDARPNCKPNYVSVMSYSMSEGIPRVGGGHVVDFSPARITLFGRPPGDNLPGRSREVLPDLKEDDLHESIVLDPQDGVNQFVFLDGAGAVRTVPLNRNPDWNGDNWPGFGDDGDAQQIVNIDAITGQADCANMTTDELLKGHNDWARVKEFMPNRLTGGAAAANEDPPLPTAEEAARIRGLRNTTDLTLALTDAPDPVAAGERLTWTVGVTNNGPNSSTSTQITTELPADVTDPTTTGPCVVSGRTVTCNLSEVPQGTHREYAISAQVPADLVYRNGGPKTITATSTVANLAGPDARPADNTATSDTRVIAKADVRITDARATSPLEVLIGEPTTASLEVTVANAGPSSPVDTLLTTTAGADAGVTVTPATQTAQQTALRVGTPQTTTYAVQLACTAPGLKQVRLDSRLALKNAEDVDPDPSNNTASTSFRIDCVVPVAINVRPGGFPNSVNLNTDVTLAALTTRVGEYGLPLAFDATAIDVSQTYWGLREGLFNTATPAGAREVHGRGHPGDSYELDERTRDGDTDNVMHFKPSESGLTLTSTRACLKGKYRAPGGQVYTYLGCDSVRVVN</sequence>
<feature type="region of interest" description="Disordered" evidence="1">
    <location>
        <begin position="992"/>
        <end position="1014"/>
    </location>
</feature>
<feature type="compositionally biased region" description="Pro residues" evidence="1">
    <location>
        <begin position="1"/>
        <end position="23"/>
    </location>
</feature>
<reference evidence="3 4" key="1">
    <citation type="submission" date="2024-06" db="EMBL/GenBank/DDBJ databases">
        <title>The Natural Products Discovery Center: Release of the First 8490 Sequenced Strains for Exploring Actinobacteria Biosynthetic Diversity.</title>
        <authorList>
            <person name="Kalkreuter E."/>
            <person name="Kautsar S.A."/>
            <person name="Yang D."/>
            <person name="Bader C.D."/>
            <person name="Teijaro C.N."/>
            <person name="Fluegel L."/>
            <person name="Davis C.M."/>
            <person name="Simpson J.R."/>
            <person name="Lauterbach L."/>
            <person name="Steele A.D."/>
            <person name="Gui C."/>
            <person name="Meng S."/>
            <person name="Li G."/>
            <person name="Viehrig K."/>
            <person name="Ye F."/>
            <person name="Su P."/>
            <person name="Kiefer A.F."/>
            <person name="Nichols A."/>
            <person name="Cepeda A.J."/>
            <person name="Yan W."/>
            <person name="Fan B."/>
            <person name="Jiang Y."/>
            <person name="Adhikari A."/>
            <person name="Zheng C.-J."/>
            <person name="Schuster L."/>
            <person name="Cowan T.M."/>
            <person name="Smanski M.J."/>
            <person name="Chevrette M.G."/>
            <person name="De Carvalho L.P.S."/>
            <person name="Shen B."/>
        </authorList>
    </citation>
    <scope>NUCLEOTIDE SEQUENCE [LARGE SCALE GENOMIC DNA]</scope>
    <source>
        <strain evidence="3 4">NPDC045705</strain>
    </source>
</reference>
<evidence type="ECO:0000313" key="4">
    <source>
        <dbReference type="Proteomes" id="UP001551210"/>
    </source>
</evidence>
<dbReference type="SUPFAM" id="SSF55486">
    <property type="entry name" value="Metalloproteases ('zincins'), catalytic domain"/>
    <property type="match status" value="1"/>
</dbReference>
<gene>
    <name evidence="3" type="ORF">AB0A76_31440</name>
</gene>
<dbReference type="InterPro" id="IPR001434">
    <property type="entry name" value="OmcB-like_DUF11"/>
</dbReference>
<evidence type="ECO:0000256" key="1">
    <source>
        <dbReference type="SAM" id="MobiDB-lite"/>
    </source>
</evidence>
<dbReference type="Proteomes" id="UP001551210">
    <property type="component" value="Unassembled WGS sequence"/>
</dbReference>
<accession>A0ABV3D5B4</accession>
<evidence type="ECO:0000313" key="3">
    <source>
        <dbReference type="EMBL" id="MEU7297662.1"/>
    </source>
</evidence>
<feature type="compositionally biased region" description="Low complexity" evidence="1">
    <location>
        <begin position="24"/>
        <end position="33"/>
    </location>
</feature>
<dbReference type="RefSeq" id="WP_359215493.1">
    <property type="nucleotide sequence ID" value="NZ_JBEZAM010000075.1"/>
</dbReference>
<protein>
    <recommendedName>
        <fullName evidence="2">DUF11 domain-containing protein</fullName>
    </recommendedName>
</protein>
<dbReference type="EMBL" id="JBEZAM010000075">
    <property type="protein sequence ID" value="MEU7297662.1"/>
    <property type="molecule type" value="Genomic_DNA"/>
</dbReference>
<keyword evidence="4" id="KW-1185">Reference proteome</keyword>
<evidence type="ECO:0000259" key="2">
    <source>
        <dbReference type="Pfam" id="PF01345"/>
    </source>
</evidence>
<feature type="domain" description="DUF11" evidence="2">
    <location>
        <begin position="675"/>
        <end position="794"/>
    </location>
</feature>
<name>A0ABV3D5B4_STREX</name>
<comment type="caution">
    <text evidence="3">The sequence shown here is derived from an EMBL/GenBank/DDBJ whole genome shotgun (WGS) entry which is preliminary data.</text>
</comment>
<organism evidence="3 4">
    <name type="scientific">Streptomyces exfoliatus</name>
    <name type="common">Streptomyces hydrogenans</name>
    <dbReference type="NCBI Taxonomy" id="1905"/>
    <lineage>
        <taxon>Bacteria</taxon>
        <taxon>Bacillati</taxon>
        <taxon>Actinomycetota</taxon>
        <taxon>Actinomycetes</taxon>
        <taxon>Kitasatosporales</taxon>
        <taxon>Streptomycetaceae</taxon>
        <taxon>Streptomyces</taxon>
    </lineage>
</organism>
<dbReference type="InterPro" id="IPR024079">
    <property type="entry name" value="MetalloPept_cat_dom_sf"/>
</dbReference>